<evidence type="ECO:0000256" key="2">
    <source>
        <dbReference type="ARBA" id="ARBA00023125"/>
    </source>
</evidence>
<dbReference type="Pfam" id="PF00440">
    <property type="entry name" value="TetR_N"/>
    <property type="match status" value="1"/>
</dbReference>
<dbReference type="InterPro" id="IPR001647">
    <property type="entry name" value="HTH_TetR"/>
</dbReference>
<dbReference type="PANTHER" id="PTHR30055:SF151">
    <property type="entry name" value="TRANSCRIPTIONAL REGULATORY PROTEIN"/>
    <property type="match status" value="1"/>
</dbReference>
<dbReference type="SUPFAM" id="SSF46689">
    <property type="entry name" value="Homeodomain-like"/>
    <property type="match status" value="1"/>
</dbReference>
<proteinExistence type="predicted"/>
<dbReference type="Gene3D" id="1.10.357.10">
    <property type="entry name" value="Tetracycline Repressor, domain 2"/>
    <property type="match status" value="1"/>
</dbReference>
<accession>A0A1G9B9X5</accession>
<name>A0A1G9B9X5_9HYPH</name>
<keyword evidence="3" id="KW-0804">Transcription</keyword>
<evidence type="ECO:0000256" key="3">
    <source>
        <dbReference type="ARBA" id="ARBA00023163"/>
    </source>
</evidence>
<reference evidence="7" key="1">
    <citation type="submission" date="2016-10" db="EMBL/GenBank/DDBJ databases">
        <authorList>
            <person name="Varghese N."/>
            <person name="Submissions S."/>
        </authorList>
    </citation>
    <scope>NUCLEOTIDE SEQUENCE [LARGE SCALE GENOMIC DNA]</scope>
    <source>
        <strain evidence="7">CGMCC 1.11022</strain>
    </source>
</reference>
<dbReference type="PROSITE" id="PS50977">
    <property type="entry name" value="HTH_TETR_2"/>
    <property type="match status" value="1"/>
</dbReference>
<dbReference type="SUPFAM" id="SSF48498">
    <property type="entry name" value="Tetracyclin repressor-like, C-terminal domain"/>
    <property type="match status" value="1"/>
</dbReference>
<evidence type="ECO:0000259" key="5">
    <source>
        <dbReference type="PROSITE" id="PS50977"/>
    </source>
</evidence>
<dbReference type="InterPro" id="IPR041478">
    <property type="entry name" value="TetR_C_27"/>
</dbReference>
<protein>
    <submittedName>
        <fullName evidence="6">DNA-binding transcriptional regulator, AcrR family</fullName>
    </submittedName>
</protein>
<dbReference type="InterPro" id="IPR036271">
    <property type="entry name" value="Tet_transcr_reg_TetR-rel_C_sf"/>
</dbReference>
<evidence type="ECO:0000256" key="4">
    <source>
        <dbReference type="PROSITE-ProRule" id="PRU00335"/>
    </source>
</evidence>
<dbReference type="PANTHER" id="PTHR30055">
    <property type="entry name" value="HTH-TYPE TRANSCRIPTIONAL REGULATOR RUTR"/>
    <property type="match status" value="1"/>
</dbReference>
<feature type="DNA-binding region" description="H-T-H motif" evidence="4">
    <location>
        <begin position="35"/>
        <end position="54"/>
    </location>
</feature>
<keyword evidence="1" id="KW-0805">Transcription regulation</keyword>
<organism evidence="6 7">
    <name type="scientific">Mesorhizobium muleiense</name>
    <dbReference type="NCBI Taxonomy" id="1004279"/>
    <lineage>
        <taxon>Bacteria</taxon>
        <taxon>Pseudomonadati</taxon>
        <taxon>Pseudomonadota</taxon>
        <taxon>Alphaproteobacteria</taxon>
        <taxon>Hyphomicrobiales</taxon>
        <taxon>Phyllobacteriaceae</taxon>
        <taxon>Mesorhizobium</taxon>
    </lineage>
</organism>
<dbReference type="InterPro" id="IPR009057">
    <property type="entry name" value="Homeodomain-like_sf"/>
</dbReference>
<gene>
    <name evidence="6" type="ORF">SAMN05428953_114108</name>
</gene>
<dbReference type="Proteomes" id="UP000198894">
    <property type="component" value="Unassembled WGS sequence"/>
</dbReference>
<keyword evidence="2 4" id="KW-0238">DNA-binding</keyword>
<dbReference type="RefSeq" id="WP_091596780.1">
    <property type="nucleotide sequence ID" value="NZ_FNEE01000014.1"/>
</dbReference>
<dbReference type="Pfam" id="PF17935">
    <property type="entry name" value="TetR_C_27"/>
    <property type="match status" value="1"/>
</dbReference>
<keyword evidence="7" id="KW-1185">Reference proteome</keyword>
<sequence>MNHPVGPRTDPDEVRARILEVAEAHFRRIGYHKTSVADIASELGMSRANVYRFFSSRDAINESICRQVVNEVADIAVAIARTNVPALEKLDRLLTAVHQHNKTKLIKERSMHDLIVAALRENRAVIKAHVERMLEILEAIIREGTEAGELKVEDPAEAARAVNAAFTPFFHPILIEHCVQHGEDTEAGLRTQIRFDLKALGKSN</sequence>
<dbReference type="EMBL" id="FNEE01000014">
    <property type="protein sequence ID" value="SDK35884.1"/>
    <property type="molecule type" value="Genomic_DNA"/>
</dbReference>
<evidence type="ECO:0000256" key="1">
    <source>
        <dbReference type="ARBA" id="ARBA00023015"/>
    </source>
</evidence>
<dbReference type="AlphaFoldDB" id="A0A1G9B9X5"/>
<feature type="domain" description="HTH tetR-type" evidence="5">
    <location>
        <begin position="12"/>
        <end position="72"/>
    </location>
</feature>
<dbReference type="InterPro" id="IPR050109">
    <property type="entry name" value="HTH-type_TetR-like_transc_reg"/>
</dbReference>
<dbReference type="GO" id="GO:0000976">
    <property type="term" value="F:transcription cis-regulatory region binding"/>
    <property type="evidence" value="ECO:0007669"/>
    <property type="project" value="TreeGrafter"/>
</dbReference>
<evidence type="ECO:0000313" key="6">
    <source>
        <dbReference type="EMBL" id="SDK35884.1"/>
    </source>
</evidence>
<dbReference type="GO" id="GO:0003700">
    <property type="term" value="F:DNA-binding transcription factor activity"/>
    <property type="evidence" value="ECO:0007669"/>
    <property type="project" value="TreeGrafter"/>
</dbReference>
<evidence type="ECO:0000313" key="7">
    <source>
        <dbReference type="Proteomes" id="UP000198894"/>
    </source>
</evidence>